<dbReference type="EMBL" id="FNCE01000007">
    <property type="protein sequence ID" value="SDG23516.1"/>
    <property type="molecule type" value="Genomic_DNA"/>
</dbReference>
<evidence type="ECO:0000259" key="7">
    <source>
        <dbReference type="SMART" id="SM00563"/>
    </source>
</evidence>
<feature type="transmembrane region" description="Helical" evidence="6">
    <location>
        <begin position="12"/>
        <end position="35"/>
    </location>
</feature>
<protein>
    <submittedName>
        <fullName evidence="8">Lyso-ornithine lipid acyltransferase</fullName>
    </submittedName>
</protein>
<keyword evidence="6" id="KW-0472">Membrane</keyword>
<keyword evidence="4" id="KW-0443">Lipid metabolism</keyword>
<dbReference type="GO" id="GO:0003841">
    <property type="term" value="F:1-acylglycerol-3-phosphate O-acyltransferase activity"/>
    <property type="evidence" value="ECO:0007669"/>
    <property type="project" value="TreeGrafter"/>
</dbReference>
<feature type="domain" description="Phospholipid/glycerol acyltransferase" evidence="7">
    <location>
        <begin position="71"/>
        <end position="186"/>
    </location>
</feature>
<evidence type="ECO:0000256" key="5">
    <source>
        <dbReference type="ARBA" id="ARBA00023315"/>
    </source>
</evidence>
<keyword evidence="6" id="KW-1133">Transmembrane helix</keyword>
<dbReference type="InterPro" id="IPR002123">
    <property type="entry name" value="Plipid/glycerol_acylTrfase"/>
</dbReference>
<dbReference type="AlphaFoldDB" id="A0A1G7SKA8"/>
<gene>
    <name evidence="8" type="ORF">SAMN05216241_10745</name>
</gene>
<keyword evidence="2" id="KW-0444">Lipid biosynthesis</keyword>
<organism evidence="8 9">
    <name type="scientific">Limimonas halophila</name>
    <dbReference type="NCBI Taxonomy" id="1082479"/>
    <lineage>
        <taxon>Bacteria</taxon>
        <taxon>Pseudomonadati</taxon>
        <taxon>Pseudomonadota</taxon>
        <taxon>Alphaproteobacteria</taxon>
        <taxon>Rhodospirillales</taxon>
        <taxon>Rhodovibrionaceae</taxon>
        <taxon>Limimonas</taxon>
    </lineage>
</organism>
<proteinExistence type="predicted"/>
<dbReference type="RefSeq" id="WP_090020372.1">
    <property type="nucleotide sequence ID" value="NZ_FNCE01000007.1"/>
</dbReference>
<dbReference type="Pfam" id="PF01553">
    <property type="entry name" value="Acyltransferase"/>
    <property type="match status" value="1"/>
</dbReference>
<dbReference type="SMART" id="SM00563">
    <property type="entry name" value="PlsC"/>
    <property type="match status" value="1"/>
</dbReference>
<accession>A0A1G7SKA8</accession>
<dbReference type="PANTHER" id="PTHR10434:SF64">
    <property type="entry name" value="1-ACYL-SN-GLYCEROL-3-PHOSPHATE ACYLTRANSFERASE-RELATED"/>
    <property type="match status" value="1"/>
</dbReference>
<evidence type="ECO:0000256" key="3">
    <source>
        <dbReference type="ARBA" id="ARBA00022679"/>
    </source>
</evidence>
<evidence type="ECO:0000256" key="2">
    <source>
        <dbReference type="ARBA" id="ARBA00022516"/>
    </source>
</evidence>
<evidence type="ECO:0000313" key="8">
    <source>
        <dbReference type="EMBL" id="SDG23516.1"/>
    </source>
</evidence>
<sequence length="274" mass="30575">MQVAFGSPTRAFFRLLVYAGFTLPLMVVQAAAVALQMPLMHRLPRWYHQRCLRLLGLKLVQHGQPVDTRPALIVSNHTSYLDITVLGALIEGSFVAKAEIADWPFFGWLAKLQRTVFVDRRRGRTASQRDEMTRRLEAGDRLILFPEGTSDDGNRVLPFRSALFSVAEKRPHGRPVTVQPVSVAYTKLDGVPMGRYLRPFVAWYGDMDIAPHMWNMLGLGTITVEVTFHAPVTIDDFSSRKAMSQACHQTVARGVSESLAGRQADIDASLKKAA</sequence>
<evidence type="ECO:0000313" key="9">
    <source>
        <dbReference type="Proteomes" id="UP000199415"/>
    </source>
</evidence>
<dbReference type="OrthoDB" id="9806880at2"/>
<reference evidence="8 9" key="1">
    <citation type="submission" date="2016-10" db="EMBL/GenBank/DDBJ databases">
        <authorList>
            <person name="de Groot N.N."/>
        </authorList>
    </citation>
    <scope>NUCLEOTIDE SEQUENCE [LARGE SCALE GENOMIC DNA]</scope>
    <source>
        <strain evidence="8 9">DSM 25584</strain>
    </source>
</reference>
<keyword evidence="6" id="KW-0812">Transmembrane</keyword>
<evidence type="ECO:0000256" key="4">
    <source>
        <dbReference type="ARBA" id="ARBA00023098"/>
    </source>
</evidence>
<keyword evidence="3 8" id="KW-0808">Transferase</keyword>
<dbReference type="PANTHER" id="PTHR10434">
    <property type="entry name" value="1-ACYL-SN-GLYCEROL-3-PHOSPHATE ACYLTRANSFERASE"/>
    <property type="match status" value="1"/>
</dbReference>
<evidence type="ECO:0000256" key="1">
    <source>
        <dbReference type="ARBA" id="ARBA00005189"/>
    </source>
</evidence>
<keyword evidence="5 8" id="KW-0012">Acyltransferase</keyword>
<dbReference type="Proteomes" id="UP000199415">
    <property type="component" value="Unassembled WGS sequence"/>
</dbReference>
<dbReference type="GO" id="GO:0006654">
    <property type="term" value="P:phosphatidic acid biosynthetic process"/>
    <property type="evidence" value="ECO:0007669"/>
    <property type="project" value="TreeGrafter"/>
</dbReference>
<keyword evidence="9" id="KW-1185">Reference proteome</keyword>
<dbReference type="STRING" id="1082479.SAMN05216241_10745"/>
<evidence type="ECO:0000256" key="6">
    <source>
        <dbReference type="SAM" id="Phobius"/>
    </source>
</evidence>
<comment type="pathway">
    <text evidence="1">Lipid metabolism.</text>
</comment>
<dbReference type="SUPFAM" id="SSF69593">
    <property type="entry name" value="Glycerol-3-phosphate (1)-acyltransferase"/>
    <property type="match status" value="1"/>
</dbReference>
<dbReference type="CDD" id="cd07989">
    <property type="entry name" value="LPLAT_AGPAT-like"/>
    <property type="match status" value="1"/>
</dbReference>
<name>A0A1G7SKA8_9PROT</name>